<organism evidence="1 2">
    <name type="scientific">Elysia marginata</name>
    <dbReference type="NCBI Taxonomy" id="1093978"/>
    <lineage>
        <taxon>Eukaryota</taxon>
        <taxon>Metazoa</taxon>
        <taxon>Spiralia</taxon>
        <taxon>Lophotrochozoa</taxon>
        <taxon>Mollusca</taxon>
        <taxon>Gastropoda</taxon>
        <taxon>Heterobranchia</taxon>
        <taxon>Euthyneura</taxon>
        <taxon>Panpulmonata</taxon>
        <taxon>Sacoglossa</taxon>
        <taxon>Placobranchoidea</taxon>
        <taxon>Plakobranchidae</taxon>
        <taxon>Elysia</taxon>
    </lineage>
</organism>
<dbReference type="AlphaFoldDB" id="A0AAV4G2M1"/>
<keyword evidence="2" id="KW-1185">Reference proteome</keyword>
<accession>A0AAV4G2M1</accession>
<proteinExistence type="predicted"/>
<protein>
    <submittedName>
        <fullName evidence="1">Uncharacterized protein</fullName>
    </submittedName>
</protein>
<gene>
    <name evidence="1" type="ORF">ElyMa_005876700</name>
</gene>
<dbReference type="EMBL" id="BMAT01011802">
    <property type="protein sequence ID" value="GFR79494.1"/>
    <property type="molecule type" value="Genomic_DNA"/>
</dbReference>
<name>A0AAV4G2M1_9GAST</name>
<sequence length="146" mass="16678">MLRHIIQGTRKKVNSGYAKYCTECSLRRKKTGRKSSQRLDNVVIFLRPCIWSHRWLKAKPTQSSCECRTMGRSSRVDTPLLSTLISPLGDIRYLRPDPMLSLIDITSRPHPLLLALRRVFLEKGNRPACLIYLDSWVSLLAAAGQL</sequence>
<evidence type="ECO:0000313" key="1">
    <source>
        <dbReference type="EMBL" id="GFR79494.1"/>
    </source>
</evidence>
<evidence type="ECO:0000313" key="2">
    <source>
        <dbReference type="Proteomes" id="UP000762676"/>
    </source>
</evidence>
<reference evidence="1 2" key="1">
    <citation type="journal article" date="2021" name="Elife">
        <title>Chloroplast acquisition without the gene transfer in kleptoplastic sea slugs, Plakobranchus ocellatus.</title>
        <authorList>
            <person name="Maeda T."/>
            <person name="Takahashi S."/>
            <person name="Yoshida T."/>
            <person name="Shimamura S."/>
            <person name="Takaki Y."/>
            <person name="Nagai Y."/>
            <person name="Toyoda A."/>
            <person name="Suzuki Y."/>
            <person name="Arimoto A."/>
            <person name="Ishii H."/>
            <person name="Satoh N."/>
            <person name="Nishiyama T."/>
            <person name="Hasebe M."/>
            <person name="Maruyama T."/>
            <person name="Minagawa J."/>
            <person name="Obokata J."/>
            <person name="Shigenobu S."/>
        </authorList>
    </citation>
    <scope>NUCLEOTIDE SEQUENCE [LARGE SCALE GENOMIC DNA]</scope>
</reference>
<dbReference type="Proteomes" id="UP000762676">
    <property type="component" value="Unassembled WGS sequence"/>
</dbReference>
<comment type="caution">
    <text evidence="1">The sequence shown here is derived from an EMBL/GenBank/DDBJ whole genome shotgun (WGS) entry which is preliminary data.</text>
</comment>